<feature type="transmembrane region" description="Helical" evidence="9">
    <location>
        <begin position="60"/>
        <end position="80"/>
    </location>
</feature>
<name>A0A0G9MUW1_9SPHN</name>
<evidence type="ECO:0000259" key="10">
    <source>
        <dbReference type="PROSITE" id="PS50263"/>
    </source>
</evidence>
<accession>A0A0G9MUW1</accession>
<keyword evidence="7 9" id="KW-0472">Membrane</keyword>
<dbReference type="GO" id="GO:0016410">
    <property type="term" value="F:N-acyltransferase activity"/>
    <property type="evidence" value="ECO:0007669"/>
    <property type="project" value="UniProtKB-UniRule"/>
</dbReference>
<evidence type="ECO:0000256" key="7">
    <source>
        <dbReference type="ARBA" id="ARBA00023136"/>
    </source>
</evidence>
<dbReference type="UniPathway" id="UPA00666"/>
<keyword evidence="5 9" id="KW-0812">Transmembrane</keyword>
<comment type="similarity">
    <text evidence="2 9">Belongs to the CN hydrolase family. Apolipoprotein N-acyltransferase subfamily.</text>
</comment>
<dbReference type="EC" id="2.3.1.269" evidence="9"/>
<dbReference type="STRING" id="1581420.AAW00_09890"/>
<feature type="transmembrane region" description="Helical" evidence="9">
    <location>
        <begin position="92"/>
        <end position="111"/>
    </location>
</feature>
<protein>
    <recommendedName>
        <fullName evidence="9">Apolipoprotein N-acyltransferase</fullName>
        <shortName evidence="9">ALP N-acyltransferase</shortName>
        <ecNumber evidence="9">2.3.1.269</ecNumber>
    </recommendedName>
</protein>
<dbReference type="GO" id="GO:0042158">
    <property type="term" value="P:lipoprotein biosynthetic process"/>
    <property type="evidence" value="ECO:0007669"/>
    <property type="project" value="UniProtKB-UniRule"/>
</dbReference>
<dbReference type="InterPro" id="IPR036526">
    <property type="entry name" value="C-N_Hydrolase_sf"/>
</dbReference>
<dbReference type="InterPro" id="IPR004563">
    <property type="entry name" value="Apolipo_AcylTrfase"/>
</dbReference>
<feature type="transmembrane region" description="Helical" evidence="9">
    <location>
        <begin position="503"/>
        <end position="527"/>
    </location>
</feature>
<comment type="subcellular location">
    <subcellularLocation>
        <location evidence="1 9">Cell membrane</location>
        <topology evidence="1 9">Multi-pass membrane protein</topology>
    </subcellularLocation>
</comment>
<feature type="domain" description="CN hydrolase" evidence="10">
    <location>
        <begin position="231"/>
        <end position="497"/>
    </location>
</feature>
<evidence type="ECO:0000256" key="5">
    <source>
        <dbReference type="ARBA" id="ARBA00022692"/>
    </source>
</evidence>
<dbReference type="AlphaFoldDB" id="A0A0G9MUW1"/>
<sequence length="532" mass="56765">MAAAALPLIDRQPGRPWLWALALGLVSATGFQPIGLWPLALLAMGLFTLLVARTASWKQAAWLGWLLGWTHFTLGNVWIADSFTHQAQMPAVLGWLAVPLLAVYLAVYPAIAAGTARLVARHGAGWGFALVFAGTWVVAEWLRSWVFTGYAWNPFAMVLLGGFARPGLAALAPWMGTYALSGVAVFLAAAIVLLLAERRRRTALLVAALILVGMLLPASAPREGTVRLTIAKPVIPQAALNDPRAFEANYQSLARLSPRTDPADTSPRLVLWPESGMADFLQDGYPQRYYDQTTAMGSAEFARRRLGATVGVGSVLLTGGTELEIGTGEDGARRATGARNVVTALAANGEVIDRVAKSHLVPYGEYLPMRALLEPLGLSRLVAGTIDFLPGDGPTTIDLGVLGKVSPQICYEIIFAGQVADRGDRPDYIVNPSSEGWFGGFGPPQFMAQARMRAIEEGLPVLRATNNGISAVIDPRGVVRQHLGRSEEGTIQAVIPPAAPPTLFARLGNVLSLVWAAAFLLAGFVAMRGKAR</sequence>
<dbReference type="Proteomes" id="UP000053464">
    <property type="component" value="Unassembled WGS sequence"/>
</dbReference>
<dbReference type="CDD" id="cd07571">
    <property type="entry name" value="ALP_N-acyl_transferase"/>
    <property type="match status" value="1"/>
</dbReference>
<evidence type="ECO:0000256" key="3">
    <source>
        <dbReference type="ARBA" id="ARBA00022475"/>
    </source>
</evidence>
<dbReference type="GO" id="GO:0005886">
    <property type="term" value="C:plasma membrane"/>
    <property type="evidence" value="ECO:0007669"/>
    <property type="project" value="UniProtKB-SubCell"/>
</dbReference>
<reference evidence="11 12" key="1">
    <citation type="submission" date="2015-04" db="EMBL/GenBank/DDBJ databases">
        <title>The draft genome sequence of Erythrobacter luteus KA37.</title>
        <authorList>
            <person name="Zhuang L."/>
            <person name="Liu Y."/>
            <person name="Shao Z."/>
        </authorList>
    </citation>
    <scope>NUCLEOTIDE SEQUENCE [LARGE SCALE GENOMIC DNA]</scope>
    <source>
        <strain evidence="11 12">KA37</strain>
    </source>
</reference>
<evidence type="ECO:0000256" key="6">
    <source>
        <dbReference type="ARBA" id="ARBA00022989"/>
    </source>
</evidence>
<evidence type="ECO:0000256" key="4">
    <source>
        <dbReference type="ARBA" id="ARBA00022679"/>
    </source>
</evidence>
<dbReference type="Gene3D" id="3.60.110.10">
    <property type="entry name" value="Carbon-nitrogen hydrolase"/>
    <property type="match status" value="1"/>
</dbReference>
<proteinExistence type="inferred from homology"/>
<dbReference type="RefSeq" id="WP_047004163.1">
    <property type="nucleotide sequence ID" value="NZ_LBHB01000002.1"/>
</dbReference>
<dbReference type="EMBL" id="LBHB01000002">
    <property type="protein sequence ID" value="KLE34516.1"/>
    <property type="molecule type" value="Genomic_DNA"/>
</dbReference>
<evidence type="ECO:0000256" key="2">
    <source>
        <dbReference type="ARBA" id="ARBA00010065"/>
    </source>
</evidence>
<comment type="caution">
    <text evidence="11">The sequence shown here is derived from an EMBL/GenBank/DDBJ whole genome shotgun (WGS) entry which is preliminary data.</text>
</comment>
<comment type="pathway">
    <text evidence="9">Protein modification; lipoprotein biosynthesis (N-acyl transfer).</text>
</comment>
<evidence type="ECO:0000256" key="9">
    <source>
        <dbReference type="HAMAP-Rule" id="MF_01148"/>
    </source>
</evidence>
<organism evidence="11 12">
    <name type="scientific">Aurantiacibacter luteus</name>
    <dbReference type="NCBI Taxonomy" id="1581420"/>
    <lineage>
        <taxon>Bacteria</taxon>
        <taxon>Pseudomonadati</taxon>
        <taxon>Pseudomonadota</taxon>
        <taxon>Alphaproteobacteria</taxon>
        <taxon>Sphingomonadales</taxon>
        <taxon>Erythrobacteraceae</taxon>
        <taxon>Aurantiacibacter</taxon>
    </lineage>
</organism>
<feature type="transmembrane region" description="Helical" evidence="9">
    <location>
        <begin position="123"/>
        <end position="142"/>
    </location>
</feature>
<keyword evidence="6 9" id="KW-1133">Transmembrane helix</keyword>
<evidence type="ECO:0000313" key="11">
    <source>
        <dbReference type="EMBL" id="KLE34516.1"/>
    </source>
</evidence>
<keyword evidence="8 9" id="KW-0012">Acyltransferase</keyword>
<dbReference type="HAMAP" id="MF_01148">
    <property type="entry name" value="Lnt"/>
    <property type="match status" value="1"/>
</dbReference>
<dbReference type="InterPro" id="IPR045378">
    <property type="entry name" value="LNT_N"/>
</dbReference>
<dbReference type="PROSITE" id="PS50263">
    <property type="entry name" value="CN_HYDROLASE"/>
    <property type="match status" value="1"/>
</dbReference>
<keyword evidence="12" id="KW-1185">Reference proteome</keyword>
<keyword evidence="4 9" id="KW-0808">Transferase</keyword>
<keyword evidence="3 9" id="KW-1003">Cell membrane</keyword>
<comment type="catalytic activity">
    <reaction evidence="9">
        <text>N-terminal S-1,2-diacyl-sn-glyceryl-L-cysteinyl-[lipoprotein] + a glycerophospholipid = N-acyl-S-1,2-diacyl-sn-glyceryl-L-cysteinyl-[lipoprotein] + a 2-acyl-sn-glycero-3-phospholipid + H(+)</text>
        <dbReference type="Rhea" id="RHEA:48228"/>
        <dbReference type="Rhea" id="RHEA-COMP:14681"/>
        <dbReference type="Rhea" id="RHEA-COMP:14684"/>
        <dbReference type="ChEBI" id="CHEBI:15378"/>
        <dbReference type="ChEBI" id="CHEBI:136912"/>
        <dbReference type="ChEBI" id="CHEBI:140656"/>
        <dbReference type="ChEBI" id="CHEBI:140657"/>
        <dbReference type="ChEBI" id="CHEBI:140660"/>
        <dbReference type="EC" id="2.3.1.269"/>
    </reaction>
</comment>
<dbReference type="NCBIfam" id="TIGR00546">
    <property type="entry name" value="lnt"/>
    <property type="match status" value="1"/>
</dbReference>
<evidence type="ECO:0000256" key="1">
    <source>
        <dbReference type="ARBA" id="ARBA00004651"/>
    </source>
</evidence>
<evidence type="ECO:0000313" key="12">
    <source>
        <dbReference type="Proteomes" id="UP000053464"/>
    </source>
</evidence>
<feature type="transmembrane region" description="Helical" evidence="9">
    <location>
        <begin position="178"/>
        <end position="196"/>
    </location>
</feature>
<feature type="transmembrane region" description="Helical" evidence="9">
    <location>
        <begin position="17"/>
        <end position="40"/>
    </location>
</feature>
<feature type="transmembrane region" description="Helical" evidence="9">
    <location>
        <begin position="203"/>
        <end position="220"/>
    </location>
</feature>
<comment type="function">
    <text evidence="9">Catalyzes the phospholipid dependent N-acylation of the N-terminal cysteine of apolipoprotein, the last step in lipoprotein maturation.</text>
</comment>
<dbReference type="PANTHER" id="PTHR38686">
    <property type="entry name" value="APOLIPOPROTEIN N-ACYLTRANSFERASE"/>
    <property type="match status" value="1"/>
</dbReference>
<dbReference type="Pfam" id="PF20154">
    <property type="entry name" value="LNT_N"/>
    <property type="match status" value="1"/>
</dbReference>
<dbReference type="InterPro" id="IPR003010">
    <property type="entry name" value="C-N_Hydrolase"/>
</dbReference>
<dbReference type="SUPFAM" id="SSF56317">
    <property type="entry name" value="Carbon-nitrogen hydrolase"/>
    <property type="match status" value="1"/>
</dbReference>
<evidence type="ECO:0000256" key="8">
    <source>
        <dbReference type="ARBA" id="ARBA00023315"/>
    </source>
</evidence>
<dbReference type="OrthoDB" id="9804277at2"/>
<dbReference type="PANTHER" id="PTHR38686:SF1">
    <property type="entry name" value="APOLIPOPROTEIN N-ACYLTRANSFERASE"/>
    <property type="match status" value="1"/>
</dbReference>
<dbReference type="Pfam" id="PF00795">
    <property type="entry name" value="CN_hydrolase"/>
    <property type="match status" value="1"/>
</dbReference>
<dbReference type="PATRIC" id="fig|1581420.6.peg.2029"/>
<gene>
    <name evidence="9" type="primary">lnt</name>
    <name evidence="11" type="ORF">AAW00_09890</name>
</gene>